<dbReference type="Proteomes" id="UP000239899">
    <property type="component" value="Unassembled WGS sequence"/>
</dbReference>
<dbReference type="InterPro" id="IPR051468">
    <property type="entry name" value="Fungal_SecMetab_SDRs"/>
</dbReference>
<organism evidence="1 2">
    <name type="scientific">Chlorella sorokiniana</name>
    <name type="common">Freshwater green alga</name>
    <dbReference type="NCBI Taxonomy" id="3076"/>
    <lineage>
        <taxon>Eukaryota</taxon>
        <taxon>Viridiplantae</taxon>
        <taxon>Chlorophyta</taxon>
        <taxon>core chlorophytes</taxon>
        <taxon>Trebouxiophyceae</taxon>
        <taxon>Chlorellales</taxon>
        <taxon>Chlorellaceae</taxon>
        <taxon>Chlorella clade</taxon>
        <taxon>Chlorella</taxon>
    </lineage>
</organism>
<dbReference type="Pfam" id="PF00106">
    <property type="entry name" value="adh_short"/>
    <property type="match status" value="1"/>
</dbReference>
<gene>
    <name evidence="1" type="ORF">C2E21_8649</name>
</gene>
<dbReference type="GO" id="GO:0005737">
    <property type="term" value="C:cytoplasm"/>
    <property type="evidence" value="ECO:0007669"/>
    <property type="project" value="TreeGrafter"/>
</dbReference>
<dbReference type="PANTHER" id="PTHR43544:SF12">
    <property type="entry name" value="NAD(P)-BINDING ROSSMANN-FOLD SUPERFAMILY PROTEIN"/>
    <property type="match status" value="1"/>
</dbReference>
<dbReference type="PANTHER" id="PTHR43544">
    <property type="entry name" value="SHORT-CHAIN DEHYDROGENASE/REDUCTASE"/>
    <property type="match status" value="1"/>
</dbReference>
<dbReference type="AlphaFoldDB" id="A0A2P6TE33"/>
<dbReference type="CDD" id="cd05325">
    <property type="entry name" value="carb_red_sniffer_like_SDR_c"/>
    <property type="match status" value="1"/>
</dbReference>
<comment type="caution">
    <text evidence="1">The sequence shown here is derived from an EMBL/GenBank/DDBJ whole genome shotgun (WGS) entry which is preliminary data.</text>
</comment>
<name>A0A2P6TE33_CHLSO</name>
<dbReference type="SUPFAM" id="SSF51735">
    <property type="entry name" value="NAD(P)-binding Rossmann-fold domains"/>
    <property type="match status" value="1"/>
</dbReference>
<keyword evidence="2" id="KW-1185">Reference proteome</keyword>
<sequence length="304" mass="32618">MHLTAAYRCSGFARAAPVWAAVRSRSLAVAAAADGSPPGGGSSDAGSGTRVALVQGSSRGLGLEFVRQLVERPNTRVVATCRSPAAAEQLQALRLQHAGRLDIVQLDSTDESSIARAAEQVAALTQHLDLLINATGILHDSSMAPETALARVTMDSLLKCFQVNAAGHILVAKHFAPLLINAAKLNGATDERPAVLANLSARVGSIGDNRLGGWHSYRASKSACNQLTKCAALEFERRKQKVAAIVLHPGTVDTDLSKPFQKNVPPEKLFSRERAVRQLLAIVDRTSMRENGRFFDWKGQEVEW</sequence>
<dbReference type="InterPro" id="IPR002347">
    <property type="entry name" value="SDR_fam"/>
</dbReference>
<accession>A0A2P6TE33</accession>
<evidence type="ECO:0000313" key="2">
    <source>
        <dbReference type="Proteomes" id="UP000239899"/>
    </source>
</evidence>
<dbReference type="PRINTS" id="PR00081">
    <property type="entry name" value="GDHRDH"/>
</dbReference>
<dbReference type="Gene3D" id="3.40.50.720">
    <property type="entry name" value="NAD(P)-binding Rossmann-like Domain"/>
    <property type="match status" value="1"/>
</dbReference>
<dbReference type="InterPro" id="IPR036291">
    <property type="entry name" value="NAD(P)-bd_dom_sf"/>
</dbReference>
<protein>
    <submittedName>
        <fullName evidence="1">Oxidoreductase</fullName>
    </submittedName>
</protein>
<proteinExistence type="predicted"/>
<dbReference type="GO" id="GO:0016491">
    <property type="term" value="F:oxidoreductase activity"/>
    <property type="evidence" value="ECO:0007669"/>
    <property type="project" value="TreeGrafter"/>
</dbReference>
<dbReference type="EMBL" id="LHPG02000021">
    <property type="protein sequence ID" value="PRW20889.1"/>
    <property type="molecule type" value="Genomic_DNA"/>
</dbReference>
<dbReference type="OrthoDB" id="5296at2759"/>
<reference evidence="1 2" key="1">
    <citation type="journal article" date="2018" name="Plant J.">
        <title>Genome sequences of Chlorella sorokiniana UTEX 1602 and Micractinium conductrix SAG 241.80: implications to maltose excretion by a green alga.</title>
        <authorList>
            <person name="Arriola M.B."/>
            <person name="Velmurugan N."/>
            <person name="Zhang Y."/>
            <person name="Plunkett M.H."/>
            <person name="Hondzo H."/>
            <person name="Barney B.M."/>
        </authorList>
    </citation>
    <scope>NUCLEOTIDE SEQUENCE [LARGE SCALE GENOMIC DNA]</scope>
    <source>
        <strain evidence="2">UTEX 1602</strain>
    </source>
</reference>
<evidence type="ECO:0000313" key="1">
    <source>
        <dbReference type="EMBL" id="PRW20889.1"/>
    </source>
</evidence>